<evidence type="ECO:0000259" key="2">
    <source>
        <dbReference type="Pfam" id="PF00931"/>
    </source>
</evidence>
<dbReference type="InterPro" id="IPR002182">
    <property type="entry name" value="NB-ARC"/>
</dbReference>
<dbReference type="AlphaFoldDB" id="A0A6A6INX3"/>
<accession>A0A6A6INX3</accession>
<dbReference type="Pfam" id="PF00931">
    <property type="entry name" value="NB-ARC"/>
    <property type="match status" value="1"/>
</dbReference>
<proteinExistence type="predicted"/>
<dbReference type="RefSeq" id="XP_033686953.1">
    <property type="nucleotide sequence ID" value="XM_033832946.1"/>
</dbReference>
<reference evidence="3" key="1">
    <citation type="journal article" date="2020" name="Stud. Mycol.">
        <title>101 Dothideomycetes genomes: a test case for predicting lifestyles and emergence of pathogens.</title>
        <authorList>
            <person name="Haridas S."/>
            <person name="Albert R."/>
            <person name="Binder M."/>
            <person name="Bloem J."/>
            <person name="Labutti K."/>
            <person name="Salamov A."/>
            <person name="Andreopoulos B."/>
            <person name="Baker S."/>
            <person name="Barry K."/>
            <person name="Bills G."/>
            <person name="Bluhm B."/>
            <person name="Cannon C."/>
            <person name="Castanera R."/>
            <person name="Culley D."/>
            <person name="Daum C."/>
            <person name="Ezra D."/>
            <person name="Gonzalez J."/>
            <person name="Henrissat B."/>
            <person name="Kuo A."/>
            <person name="Liang C."/>
            <person name="Lipzen A."/>
            <person name="Lutzoni F."/>
            <person name="Magnuson J."/>
            <person name="Mondo S."/>
            <person name="Nolan M."/>
            <person name="Ohm R."/>
            <person name="Pangilinan J."/>
            <person name="Park H.-J."/>
            <person name="Ramirez L."/>
            <person name="Alfaro M."/>
            <person name="Sun H."/>
            <person name="Tritt A."/>
            <person name="Yoshinaga Y."/>
            <person name="Zwiers L.-H."/>
            <person name="Turgeon B."/>
            <person name="Goodwin S."/>
            <person name="Spatafora J."/>
            <person name="Crous P."/>
            <person name="Grigoriev I."/>
        </authorList>
    </citation>
    <scope>NUCLEOTIDE SEQUENCE</scope>
    <source>
        <strain evidence="3">CBS 122368</strain>
    </source>
</reference>
<evidence type="ECO:0000313" key="4">
    <source>
        <dbReference type="Proteomes" id="UP000800094"/>
    </source>
</evidence>
<dbReference type="SUPFAM" id="SSF52540">
    <property type="entry name" value="P-loop containing nucleoside triphosphate hydrolases"/>
    <property type="match status" value="1"/>
</dbReference>
<evidence type="ECO:0000256" key="1">
    <source>
        <dbReference type="SAM" id="MobiDB-lite"/>
    </source>
</evidence>
<dbReference type="GeneID" id="54586276"/>
<dbReference type="Proteomes" id="UP000800094">
    <property type="component" value="Unassembled WGS sequence"/>
</dbReference>
<feature type="region of interest" description="Disordered" evidence="1">
    <location>
        <begin position="1"/>
        <end position="24"/>
    </location>
</feature>
<dbReference type="GO" id="GO:0043531">
    <property type="term" value="F:ADP binding"/>
    <property type="evidence" value="ECO:0007669"/>
    <property type="project" value="InterPro"/>
</dbReference>
<feature type="domain" description="NB-ARC" evidence="2">
    <location>
        <begin position="194"/>
        <end position="316"/>
    </location>
</feature>
<keyword evidence="4" id="KW-1185">Reference proteome</keyword>
<sequence>MRDTSSAPKTKPPPKPPRGYKRNACSNGHIAVAPRHRSVSRCYQPQEPGSAQVDAHALHPALDYQCRSFHLSLSFFHTVGLVASIVQLTDFSYRVIRRIDDLRGQLGDVPKAFAPVRRELEYVEGLIQSLDTAAVDRSDMKDPVYALIEGFKKQLQELEDFIRCVRINEHQSLIANLGSAMTSVRKDDDLDRSQVRVVIQGLGGQGKTQIALEVTRRLYDCHSVLWVDASSESSILKSFEIICDTIQNDGAVPQNPSRKVQLVKDMMRGWTASWILVVDNYDDPRRFPTLLDHLPRGSSAKILITTRSAEVQRYATLYIPVSGLEGDSAFSSLGRFLDIYEEKKHIMFKYTPHGWEYRKVFGGERQDSAVSVFTTWEMSLEQLGPDVESRKHVRDFLSTCAFLDYTHVSELVLRYKIRESALRLHSGCDWQQLFFNTQGSWDNDRY</sequence>
<dbReference type="Gene3D" id="3.40.50.300">
    <property type="entry name" value="P-loop containing nucleotide triphosphate hydrolases"/>
    <property type="match status" value="1"/>
</dbReference>
<gene>
    <name evidence="3" type="ORF">BU26DRAFT_561731</name>
</gene>
<dbReference type="InterPro" id="IPR027417">
    <property type="entry name" value="P-loop_NTPase"/>
</dbReference>
<dbReference type="OrthoDB" id="5986190at2759"/>
<protein>
    <recommendedName>
        <fullName evidence="2">NB-ARC domain-containing protein</fullName>
    </recommendedName>
</protein>
<organism evidence="3 4">
    <name type="scientific">Trematosphaeria pertusa</name>
    <dbReference type="NCBI Taxonomy" id="390896"/>
    <lineage>
        <taxon>Eukaryota</taxon>
        <taxon>Fungi</taxon>
        <taxon>Dikarya</taxon>
        <taxon>Ascomycota</taxon>
        <taxon>Pezizomycotina</taxon>
        <taxon>Dothideomycetes</taxon>
        <taxon>Pleosporomycetidae</taxon>
        <taxon>Pleosporales</taxon>
        <taxon>Massarineae</taxon>
        <taxon>Trematosphaeriaceae</taxon>
        <taxon>Trematosphaeria</taxon>
    </lineage>
</organism>
<name>A0A6A6INX3_9PLEO</name>
<evidence type="ECO:0000313" key="3">
    <source>
        <dbReference type="EMBL" id="KAF2251949.1"/>
    </source>
</evidence>
<dbReference type="EMBL" id="ML987192">
    <property type="protein sequence ID" value="KAF2251949.1"/>
    <property type="molecule type" value="Genomic_DNA"/>
</dbReference>